<dbReference type="KEGG" id="hco:LOKO_00265"/>
<reference evidence="1 2" key="1">
    <citation type="journal article" date="2016" name="Genome Announc.">
        <title>Draft Genome Sequence of 'Halomonas chromatireducens' Strain AGD 8-3, a Haloalkaliphilic Chromate- and Selenite-Reducing Gammaproteobacterium.</title>
        <authorList>
            <person name="Sharko F.S."/>
            <person name="Shapovalova A.A."/>
            <person name="Tsygankova S.V."/>
            <person name="Komova A.V."/>
            <person name="Boulygina E.S."/>
            <person name="Teslyuk A.B."/>
            <person name="Gotovtsev P.M."/>
            <person name="Namsaraev Z.B."/>
            <person name="Khijniak T.V."/>
            <person name="Nedoluzhko A.V."/>
            <person name="Vasilov R.G."/>
        </authorList>
    </citation>
    <scope>NUCLEOTIDE SEQUENCE [LARGE SCALE GENOMIC DNA]</scope>
    <source>
        <strain evidence="1 2">AGD 8-3</strain>
    </source>
</reference>
<protein>
    <submittedName>
        <fullName evidence="1">Uncharacterized protein</fullName>
    </submittedName>
</protein>
<dbReference type="Proteomes" id="UP000063387">
    <property type="component" value="Chromosome"/>
</dbReference>
<dbReference type="RefSeq" id="WP_144439591.1">
    <property type="nucleotide sequence ID" value="NZ_CP014226.1"/>
</dbReference>
<accession>A0A120JVJ6</accession>
<organism evidence="1 2">
    <name type="scientific">Halomonas chromatireducens</name>
    <dbReference type="NCBI Taxonomy" id="507626"/>
    <lineage>
        <taxon>Bacteria</taxon>
        <taxon>Pseudomonadati</taxon>
        <taxon>Pseudomonadota</taxon>
        <taxon>Gammaproteobacteria</taxon>
        <taxon>Oceanospirillales</taxon>
        <taxon>Halomonadaceae</taxon>
        <taxon>Halomonas</taxon>
    </lineage>
</organism>
<reference evidence="1 2" key="2">
    <citation type="submission" date="2016-02" db="EMBL/GenBank/DDBJ databases">
        <authorList>
            <person name="Wen L."/>
            <person name="He K."/>
            <person name="Yang H."/>
        </authorList>
    </citation>
    <scope>NUCLEOTIDE SEQUENCE [LARGE SCALE GENOMIC DNA]</scope>
    <source>
        <strain evidence="1 2">AGD 8-3</strain>
    </source>
</reference>
<dbReference type="EMBL" id="CP014226">
    <property type="protein sequence ID" value="AMC99361.1"/>
    <property type="molecule type" value="Genomic_DNA"/>
</dbReference>
<keyword evidence="2" id="KW-1185">Reference proteome</keyword>
<evidence type="ECO:0000313" key="2">
    <source>
        <dbReference type="Proteomes" id="UP000063387"/>
    </source>
</evidence>
<name>A0A120JVJ6_9GAMM</name>
<gene>
    <name evidence="1" type="ORF">LOKO_00265</name>
</gene>
<proteinExistence type="predicted"/>
<sequence length="68" mass="7639">MATKTEKRIDFEAIKSMAAEAAQKASRERGIRVIGSSTVVATYSGHEEASLREKKNIDIFFKNNKIKH</sequence>
<evidence type="ECO:0000313" key="1">
    <source>
        <dbReference type="EMBL" id="AMC99361.1"/>
    </source>
</evidence>
<dbReference type="AlphaFoldDB" id="A0A120JVJ6"/>
<dbReference type="PATRIC" id="fig|507626.3.peg.260"/>